<gene>
    <name evidence="1" type="ORF">ACHAW5_011126</name>
</gene>
<sequence length="204" mass="22952">MANNTNGAAIVEDEPIHEIYASLVQGTGSRKYVAAVFPRAVRRAASSATSEAIVLTALSNNDPSVYCTNHEADVIPNNDDCCSTPSISQFMTFYRKSCREAQLYCRGEVNIGGKQKADQQTCLRDTASLSSLAQRKSEKFTGVNNSRSHSVKMKESHAAKTKCERKRLFKRERERNIEKEKRIRIMLRHDLSEKDELLYMLLTG</sequence>
<evidence type="ECO:0000313" key="2">
    <source>
        <dbReference type="Proteomes" id="UP001530315"/>
    </source>
</evidence>
<dbReference type="AlphaFoldDB" id="A0ABD3NPL8"/>
<dbReference type="Proteomes" id="UP001530315">
    <property type="component" value="Unassembled WGS sequence"/>
</dbReference>
<proteinExistence type="predicted"/>
<name>A0ABD3NPL8_9STRA</name>
<organism evidence="1 2">
    <name type="scientific">Stephanodiscus triporus</name>
    <dbReference type="NCBI Taxonomy" id="2934178"/>
    <lineage>
        <taxon>Eukaryota</taxon>
        <taxon>Sar</taxon>
        <taxon>Stramenopiles</taxon>
        <taxon>Ochrophyta</taxon>
        <taxon>Bacillariophyta</taxon>
        <taxon>Coscinodiscophyceae</taxon>
        <taxon>Thalassiosirophycidae</taxon>
        <taxon>Stephanodiscales</taxon>
        <taxon>Stephanodiscaceae</taxon>
        <taxon>Stephanodiscus</taxon>
    </lineage>
</organism>
<comment type="caution">
    <text evidence="1">The sequence shown here is derived from an EMBL/GenBank/DDBJ whole genome shotgun (WGS) entry which is preliminary data.</text>
</comment>
<dbReference type="EMBL" id="JALLAZ020001244">
    <property type="protein sequence ID" value="KAL3778055.1"/>
    <property type="molecule type" value="Genomic_DNA"/>
</dbReference>
<keyword evidence="2" id="KW-1185">Reference proteome</keyword>
<evidence type="ECO:0000313" key="1">
    <source>
        <dbReference type="EMBL" id="KAL3778055.1"/>
    </source>
</evidence>
<evidence type="ECO:0008006" key="3">
    <source>
        <dbReference type="Google" id="ProtNLM"/>
    </source>
</evidence>
<protein>
    <recommendedName>
        <fullName evidence="3">BZIP domain-containing protein</fullName>
    </recommendedName>
</protein>
<accession>A0ABD3NPL8</accession>
<reference evidence="1 2" key="1">
    <citation type="submission" date="2024-10" db="EMBL/GenBank/DDBJ databases">
        <title>Updated reference genomes for cyclostephanoid diatoms.</title>
        <authorList>
            <person name="Roberts W.R."/>
            <person name="Alverson A.J."/>
        </authorList>
    </citation>
    <scope>NUCLEOTIDE SEQUENCE [LARGE SCALE GENOMIC DNA]</scope>
    <source>
        <strain evidence="1 2">AJA276-08</strain>
    </source>
</reference>